<gene>
    <name evidence="1" type="ORF">g.1294</name>
</gene>
<reference evidence="1" key="1">
    <citation type="submission" date="2018-04" db="EMBL/GenBank/DDBJ databases">
        <title>Transcriptome of Schizaphis graminum biotype I.</title>
        <authorList>
            <person name="Scully E.D."/>
            <person name="Geib S.M."/>
            <person name="Palmer N.A."/>
            <person name="Koch K."/>
            <person name="Bradshaw J."/>
            <person name="Heng-Moss T."/>
            <person name="Sarath G."/>
        </authorList>
    </citation>
    <scope>NUCLEOTIDE SEQUENCE</scope>
</reference>
<dbReference type="EMBL" id="GGMR01020001">
    <property type="protein sequence ID" value="MBY32620.1"/>
    <property type="molecule type" value="Transcribed_RNA"/>
</dbReference>
<organism evidence="1">
    <name type="scientific">Schizaphis graminum</name>
    <name type="common">Green bug aphid</name>
    <dbReference type="NCBI Taxonomy" id="13262"/>
    <lineage>
        <taxon>Eukaryota</taxon>
        <taxon>Metazoa</taxon>
        <taxon>Ecdysozoa</taxon>
        <taxon>Arthropoda</taxon>
        <taxon>Hexapoda</taxon>
        <taxon>Insecta</taxon>
        <taxon>Pterygota</taxon>
        <taxon>Neoptera</taxon>
        <taxon>Paraneoptera</taxon>
        <taxon>Hemiptera</taxon>
        <taxon>Sternorrhyncha</taxon>
        <taxon>Aphidomorpha</taxon>
        <taxon>Aphidoidea</taxon>
        <taxon>Aphididae</taxon>
        <taxon>Aphidini</taxon>
        <taxon>Schizaphis</taxon>
    </lineage>
</organism>
<proteinExistence type="predicted"/>
<sequence length="100" mass="11571">MNRSPYIRCIIQRTAINRNTAARSRSGDLQWERAKIVDNDCCFFVSAEPNTNEHATDVPLYTTAVYCVYYQSLRDIIDRIHLSGGENGSQKRWCLGRRWG</sequence>
<accession>A0A2S2PT19</accession>
<name>A0A2S2PT19_SCHGA</name>
<protein>
    <submittedName>
        <fullName evidence="1">Uncharacterized protein</fullName>
    </submittedName>
</protein>
<evidence type="ECO:0000313" key="1">
    <source>
        <dbReference type="EMBL" id="MBY32620.1"/>
    </source>
</evidence>
<dbReference type="AlphaFoldDB" id="A0A2S2PT19"/>